<dbReference type="Proteomes" id="UP000220214">
    <property type="component" value="Chromosome 13"/>
</dbReference>
<name>A0A1C6X4E5_PLABE</name>
<dbReference type="Pfam" id="PF04628">
    <property type="entry name" value="Sedlin_N"/>
    <property type="match status" value="1"/>
</dbReference>
<accession>A0A1C6X4E5</accession>
<dbReference type="EMBL" id="LT608149">
    <property type="protein sequence ID" value="SCL98066.1"/>
    <property type="molecule type" value="Genomic_DNA"/>
</dbReference>
<dbReference type="VEuPathDB" id="PlasmoDB:PBANKA_1347100"/>
<organism evidence="1 4">
    <name type="scientific">Plasmodium berghei</name>
    <dbReference type="NCBI Taxonomy" id="5821"/>
    <lineage>
        <taxon>Eukaryota</taxon>
        <taxon>Sar</taxon>
        <taxon>Alveolata</taxon>
        <taxon>Apicomplexa</taxon>
        <taxon>Aconoidasida</taxon>
        <taxon>Haemosporida</taxon>
        <taxon>Plasmodiidae</taxon>
        <taxon>Plasmodium</taxon>
        <taxon>Plasmodium (Vinckeia)</taxon>
    </lineage>
</organism>
<dbReference type="EMBL" id="LT614639">
    <property type="protein sequence ID" value="SCN27975.1"/>
    <property type="molecule type" value="Genomic_DNA"/>
</dbReference>
<dbReference type="PANTHER" id="PTHR12403">
    <property type="entry name" value="TRAFFICKING PROTEIN PARTICLE COMPLEX SUBUNIT 2"/>
    <property type="match status" value="1"/>
</dbReference>
<evidence type="ECO:0000313" key="1">
    <source>
        <dbReference type="EMBL" id="SCL98066.1"/>
    </source>
</evidence>
<dbReference type="SUPFAM" id="SSF64356">
    <property type="entry name" value="SNARE-like"/>
    <property type="match status" value="1"/>
</dbReference>
<dbReference type="GO" id="GO:0006888">
    <property type="term" value="P:endoplasmic reticulum to Golgi vesicle-mediated transport"/>
    <property type="evidence" value="ECO:0007669"/>
    <property type="project" value="InterPro"/>
</dbReference>
<sequence>MLAQRKIDNFQKIYCKKRKNNINKNTGNNIMNSNQVFVLTIIGKGDIPIYEADLSINGKKDISEHLSQFIIHQSLDSVDELVWRNNNMFLKTVDSFNNYSVSAYCTPGHIKLLLLYKNKNELNNSINANIHVPSDDNIKSFFELVHENYIKVLLNPLYEPNGIITSSLFDQNVHLAAKNFLHQ</sequence>
<protein>
    <submittedName>
        <fullName evidence="1">Trafficking protein particle complex subunit 2, putative</fullName>
    </submittedName>
</protein>
<reference evidence="1 4" key="1">
    <citation type="submission" date="2016-08" db="EMBL/GenBank/DDBJ databases">
        <authorList>
            <consortium name="Pathogen Informatics"/>
        </authorList>
    </citation>
    <scope>NUCLEOTIDE SEQUENCE [LARGE SCALE GENOMIC DNA]</scope>
    <source>
        <strain evidence="1 4">NK65 ny</strain>
        <strain evidence="2 3">NK65e</strain>
    </source>
</reference>
<dbReference type="GO" id="GO:0005737">
    <property type="term" value="C:cytoplasm"/>
    <property type="evidence" value="ECO:0007669"/>
    <property type="project" value="GOC"/>
</dbReference>
<dbReference type="Gene3D" id="3.30.450.70">
    <property type="match status" value="1"/>
</dbReference>
<gene>
    <name evidence="1" type="primary">TRAPPC2</name>
    <name evidence="2" type="ORF">PBNK65E_000397100</name>
    <name evidence="1" type="ORF">PBNK65NY_000396600</name>
</gene>
<evidence type="ECO:0000313" key="4">
    <source>
        <dbReference type="Proteomes" id="UP000516480"/>
    </source>
</evidence>
<proteinExistence type="predicted"/>
<dbReference type="AlphaFoldDB" id="A0A1C6X4E5"/>
<dbReference type="InterPro" id="IPR006722">
    <property type="entry name" value="Sedlin"/>
</dbReference>
<dbReference type="Proteomes" id="UP000516480">
    <property type="component" value="Chromosome 13"/>
</dbReference>
<dbReference type="CDD" id="cd14825">
    <property type="entry name" value="TRAPPC2_sedlin"/>
    <property type="match status" value="1"/>
</dbReference>
<dbReference type="InterPro" id="IPR011012">
    <property type="entry name" value="Longin-like_dom_sf"/>
</dbReference>
<evidence type="ECO:0000313" key="2">
    <source>
        <dbReference type="EMBL" id="SCN27975.1"/>
    </source>
</evidence>
<evidence type="ECO:0000313" key="3">
    <source>
        <dbReference type="Proteomes" id="UP000220214"/>
    </source>
</evidence>